<feature type="transmembrane region" description="Helical" evidence="1">
    <location>
        <begin position="63"/>
        <end position="84"/>
    </location>
</feature>
<evidence type="ECO:0000259" key="2">
    <source>
        <dbReference type="Pfam" id="PF02518"/>
    </source>
</evidence>
<sequence>MITGGTANGSGRARLRGLLAASTSAAGVENVLALAYGGARVATILQMIPSLPRGMKVSQEPRLYLVLWLLAAANAVGVVTFALVRRRGLSPVGVVVDVALCVAFLLLGTLAVPVPDRIGSWVGWAPGYALAVVVSLAGLPAGAWCAAVGAVSAAYVYFVAGAVTAANRSTIAGNTLTLIVLGAVAQVVVRYIRHVAAAADRAHARVAELARREEEQRARLTMHNATTIMHLLIDPALPPDTRDQLREQAAVEVRRMRAYLSRGSDTRSPSAPGDRHPAGPAEVALREVLEAGMSGFADLGLEPAVDLADGVMVGANAGEAVRDAVAGVLHNVRRHARATMVIVHADAEEDRGRWIVTIRDDGVGFDTATTPRGTGLAQQVVAELRRHRLTATISSTPGLGTQVTIEGKLAR</sequence>
<feature type="domain" description="Histidine kinase/HSP90-like ATPase" evidence="2">
    <location>
        <begin position="320"/>
        <end position="406"/>
    </location>
</feature>
<keyword evidence="1" id="KW-0472">Membrane</keyword>
<dbReference type="EMBL" id="CAJVAX010000018">
    <property type="protein sequence ID" value="CAG7644839.1"/>
    <property type="molecule type" value="Genomic_DNA"/>
</dbReference>
<dbReference type="GO" id="GO:0005524">
    <property type="term" value="F:ATP binding"/>
    <property type="evidence" value="ECO:0007669"/>
    <property type="project" value="UniProtKB-KW"/>
</dbReference>
<dbReference type="Gene3D" id="3.30.565.10">
    <property type="entry name" value="Histidine kinase-like ATPase, C-terminal domain"/>
    <property type="match status" value="1"/>
</dbReference>
<dbReference type="InterPro" id="IPR036890">
    <property type="entry name" value="HATPase_C_sf"/>
</dbReference>
<feature type="transmembrane region" description="Helical" evidence="1">
    <location>
        <begin position="144"/>
        <end position="165"/>
    </location>
</feature>
<keyword evidence="4" id="KW-1185">Reference proteome</keyword>
<evidence type="ECO:0000256" key="1">
    <source>
        <dbReference type="SAM" id="Phobius"/>
    </source>
</evidence>
<dbReference type="Pfam" id="PF02518">
    <property type="entry name" value="HATPase_c"/>
    <property type="match status" value="1"/>
</dbReference>
<reference evidence="3" key="1">
    <citation type="submission" date="2021-06" db="EMBL/GenBank/DDBJ databases">
        <authorList>
            <person name="Arsene-Ploetze F."/>
        </authorList>
    </citation>
    <scope>NUCLEOTIDE SEQUENCE</scope>
    <source>
        <strain evidence="3">SBRY1</strain>
    </source>
</reference>
<keyword evidence="1" id="KW-0812">Transmembrane</keyword>
<keyword evidence="3" id="KW-0547">Nucleotide-binding</keyword>
<dbReference type="AlphaFoldDB" id="A0A9W4H233"/>
<proteinExistence type="predicted"/>
<accession>A0A9W4H233</accession>
<evidence type="ECO:0000313" key="4">
    <source>
        <dbReference type="Proteomes" id="UP001153328"/>
    </source>
</evidence>
<protein>
    <submittedName>
        <fullName evidence="3">ATP-binding protein</fullName>
    </submittedName>
</protein>
<keyword evidence="3" id="KW-0067">ATP-binding</keyword>
<feature type="transmembrane region" description="Helical" evidence="1">
    <location>
        <begin position="171"/>
        <end position="192"/>
    </location>
</feature>
<evidence type="ECO:0000313" key="3">
    <source>
        <dbReference type="EMBL" id="CAG7644839.1"/>
    </source>
</evidence>
<gene>
    <name evidence="3" type="ORF">SBRY_40003</name>
</gene>
<name>A0A9W4H233_9ACTN</name>
<comment type="caution">
    <text evidence="3">The sequence shown here is derived from an EMBL/GenBank/DDBJ whole genome shotgun (WGS) entry which is preliminary data.</text>
</comment>
<dbReference type="InterPro" id="IPR003594">
    <property type="entry name" value="HATPase_dom"/>
</dbReference>
<feature type="transmembrane region" description="Helical" evidence="1">
    <location>
        <begin position="118"/>
        <end position="137"/>
    </location>
</feature>
<feature type="transmembrane region" description="Helical" evidence="1">
    <location>
        <begin position="91"/>
        <end position="112"/>
    </location>
</feature>
<dbReference type="SUPFAM" id="SSF55874">
    <property type="entry name" value="ATPase domain of HSP90 chaperone/DNA topoisomerase II/histidine kinase"/>
    <property type="match status" value="1"/>
</dbReference>
<dbReference type="Proteomes" id="UP001153328">
    <property type="component" value="Unassembled WGS sequence"/>
</dbReference>
<keyword evidence="1" id="KW-1133">Transmembrane helix</keyword>
<dbReference type="RefSeq" id="WP_205048051.1">
    <property type="nucleotide sequence ID" value="NZ_CAJVAX010000018.1"/>
</dbReference>
<organism evidence="3 4">
    <name type="scientific">Actinacidiphila bryophytorum</name>
    <dbReference type="NCBI Taxonomy" id="1436133"/>
    <lineage>
        <taxon>Bacteria</taxon>
        <taxon>Bacillati</taxon>
        <taxon>Actinomycetota</taxon>
        <taxon>Actinomycetes</taxon>
        <taxon>Kitasatosporales</taxon>
        <taxon>Streptomycetaceae</taxon>
        <taxon>Actinacidiphila</taxon>
    </lineage>
</organism>